<reference evidence="2 3" key="1">
    <citation type="submission" date="2017-07" db="EMBL/GenBank/DDBJ databases">
        <title>Draft Genome Sequences of Select Purple Nonsulfur Bacteria.</title>
        <authorList>
            <person name="Lasarre B."/>
            <person name="Mckinlay J.B."/>
        </authorList>
    </citation>
    <scope>NUCLEOTIDE SEQUENCE [LARGE SCALE GENOMIC DNA]</scope>
    <source>
        <strain evidence="2 3">DSM 11907</strain>
    </source>
</reference>
<evidence type="ECO:0000313" key="2">
    <source>
        <dbReference type="EMBL" id="RAI39524.1"/>
    </source>
</evidence>
<proteinExistence type="predicted"/>
<dbReference type="EMBL" id="NPEU01000073">
    <property type="protein sequence ID" value="RAI39524.1"/>
    <property type="molecule type" value="Genomic_DNA"/>
</dbReference>
<dbReference type="RefSeq" id="WP_111356789.1">
    <property type="nucleotide sequence ID" value="NZ_NHSK01000051.1"/>
</dbReference>
<evidence type="ECO:0008006" key="4">
    <source>
        <dbReference type="Google" id="ProtNLM"/>
    </source>
</evidence>
<dbReference type="OrthoDB" id="7306769at2"/>
<gene>
    <name evidence="2" type="ORF">CH338_09120</name>
</gene>
<keyword evidence="1" id="KW-0175">Coiled coil</keyword>
<protein>
    <recommendedName>
        <fullName evidence="4">Mu-like prophage I protein</fullName>
    </recommendedName>
</protein>
<evidence type="ECO:0000256" key="1">
    <source>
        <dbReference type="SAM" id="Coils"/>
    </source>
</evidence>
<dbReference type="Pfam" id="PF10123">
    <property type="entry name" value="Mu-like_Pro"/>
    <property type="match status" value="1"/>
</dbReference>
<dbReference type="Proteomes" id="UP000248863">
    <property type="component" value="Unassembled WGS sequence"/>
</dbReference>
<keyword evidence="3" id="KW-1185">Reference proteome</keyword>
<comment type="caution">
    <text evidence="2">The sequence shown here is derived from an EMBL/GenBank/DDBJ whole genome shotgun (WGS) entry which is preliminary data.</text>
</comment>
<name>A0A327KNG9_9BRAD</name>
<dbReference type="AlphaFoldDB" id="A0A327KNG9"/>
<organism evidence="2 3">
    <name type="scientific">Rhodoplanes elegans</name>
    <dbReference type="NCBI Taxonomy" id="29408"/>
    <lineage>
        <taxon>Bacteria</taxon>
        <taxon>Pseudomonadati</taxon>
        <taxon>Pseudomonadota</taxon>
        <taxon>Alphaproteobacteria</taxon>
        <taxon>Hyphomicrobiales</taxon>
        <taxon>Nitrobacteraceae</taxon>
        <taxon>Rhodoplanes</taxon>
    </lineage>
</organism>
<evidence type="ECO:0000313" key="3">
    <source>
        <dbReference type="Proteomes" id="UP000248863"/>
    </source>
</evidence>
<dbReference type="InterPro" id="IPR012106">
    <property type="entry name" value="Phage_Mu_Gp1"/>
</dbReference>
<accession>A0A327KNG9</accession>
<sequence length="355" mass="36140">MSPRTATPLDDLSRLAASPLATCDATGVALGVVTLAVVDANAAAGAFDPPEWVQIAPRGKVTARDGRTFSFDPEVLAARFDQDRVELPLDFDHGISKKAVQGERVDAVGWITALQARPEGLFAKVSWLAAGIAALAARTHRYVSPTFKHSPDGAATYIHSAALVTAPALSMPALAAAEPTSHGANMKTIATALGLAETADEAACLAALTTLQTAGAAKVDKAVHDQALVTLAAANEQLATAQAQLAARDKADHEAKVGTLLDGALKDKKIVPAQRDQYAALCATADGLAQVTALLAATPAGLQPSTLDQQRVPAAGAAPSDALLASANALIKTAAEAGRHLSLADAVVQANGGQI</sequence>
<feature type="coiled-coil region" evidence="1">
    <location>
        <begin position="224"/>
        <end position="251"/>
    </location>
</feature>